<accession>A0A194XGI9</accession>
<organism evidence="1 2">
    <name type="scientific">Mollisia scopiformis</name>
    <name type="common">Conifer needle endophyte fungus</name>
    <name type="synonym">Phialocephala scopiformis</name>
    <dbReference type="NCBI Taxonomy" id="149040"/>
    <lineage>
        <taxon>Eukaryota</taxon>
        <taxon>Fungi</taxon>
        <taxon>Dikarya</taxon>
        <taxon>Ascomycota</taxon>
        <taxon>Pezizomycotina</taxon>
        <taxon>Leotiomycetes</taxon>
        <taxon>Helotiales</taxon>
        <taxon>Mollisiaceae</taxon>
        <taxon>Mollisia</taxon>
    </lineage>
</organism>
<proteinExistence type="predicted"/>
<name>A0A194XGI9_MOLSC</name>
<protein>
    <submittedName>
        <fullName evidence="1">S-adenosyl-L-methionine-dependent methyltransferase</fullName>
    </submittedName>
</protein>
<dbReference type="GeneID" id="28818831"/>
<dbReference type="InParanoid" id="A0A194XGI9"/>
<dbReference type="OrthoDB" id="184880at2759"/>
<dbReference type="KEGG" id="psco:LY89DRAFT_581246"/>
<dbReference type="PANTHER" id="PTHR43591">
    <property type="entry name" value="METHYLTRANSFERASE"/>
    <property type="match status" value="1"/>
</dbReference>
<evidence type="ECO:0000313" key="1">
    <source>
        <dbReference type="EMBL" id="KUJ19283.1"/>
    </source>
</evidence>
<sequence>MAAVEKRIDLGPDDKEIERLTAQHKIMKSCYEKLILAPIDLSKPGLRILDSGCADGLWLREVQPLIASPHSLIGTDFNPNLFPSDPPGQIMHQAQDITKPWPADWANSFDFVHQRLVLGGCGPFGPEKAVKHMIELVKPGGWIQLDEMDLAGEQQLPGMGGELGRIIRAVFEASGGQWDFATKMKQWMIEAGLENVEEKTIHVAFGKSNPDPEIAKLGIWSLTTSTKALCFAGKTEMGIKGFTEAELDSMGERCEKELIETGVDSPMLSVWGRKPL</sequence>
<keyword evidence="1" id="KW-0489">Methyltransferase</keyword>
<reference evidence="1 2" key="1">
    <citation type="submission" date="2015-10" db="EMBL/GenBank/DDBJ databases">
        <title>Full genome of DAOMC 229536 Phialocephala scopiformis, a fungal endophyte of spruce producing the potent anti-insectan compound rugulosin.</title>
        <authorList>
            <consortium name="DOE Joint Genome Institute"/>
            <person name="Walker A.K."/>
            <person name="Frasz S.L."/>
            <person name="Seifert K.A."/>
            <person name="Miller J.D."/>
            <person name="Mondo S.J."/>
            <person name="Labutti K."/>
            <person name="Lipzen A."/>
            <person name="Dockter R."/>
            <person name="Kennedy M."/>
            <person name="Grigoriev I.V."/>
            <person name="Spatafora J.W."/>
        </authorList>
    </citation>
    <scope>NUCLEOTIDE SEQUENCE [LARGE SCALE GENOMIC DNA]</scope>
    <source>
        <strain evidence="1 2">CBS 120377</strain>
    </source>
</reference>
<keyword evidence="1" id="KW-0808">Transferase</keyword>
<dbReference type="InterPro" id="IPR029063">
    <property type="entry name" value="SAM-dependent_MTases_sf"/>
</dbReference>
<dbReference type="Gene3D" id="3.40.50.150">
    <property type="entry name" value="Vaccinia Virus protein VP39"/>
    <property type="match status" value="1"/>
</dbReference>
<dbReference type="Proteomes" id="UP000070700">
    <property type="component" value="Unassembled WGS sequence"/>
</dbReference>
<dbReference type="EMBL" id="KQ947411">
    <property type="protein sequence ID" value="KUJ19283.1"/>
    <property type="molecule type" value="Genomic_DNA"/>
</dbReference>
<dbReference type="Pfam" id="PF13489">
    <property type="entry name" value="Methyltransf_23"/>
    <property type="match status" value="1"/>
</dbReference>
<dbReference type="GO" id="GO:0032259">
    <property type="term" value="P:methylation"/>
    <property type="evidence" value="ECO:0007669"/>
    <property type="project" value="UniProtKB-KW"/>
</dbReference>
<dbReference type="GO" id="GO:0008168">
    <property type="term" value="F:methyltransferase activity"/>
    <property type="evidence" value="ECO:0007669"/>
    <property type="project" value="UniProtKB-KW"/>
</dbReference>
<gene>
    <name evidence="1" type="ORF">LY89DRAFT_581246</name>
</gene>
<dbReference type="AlphaFoldDB" id="A0A194XGI9"/>
<keyword evidence="2" id="KW-1185">Reference proteome</keyword>
<dbReference type="CDD" id="cd02440">
    <property type="entry name" value="AdoMet_MTases"/>
    <property type="match status" value="1"/>
</dbReference>
<dbReference type="RefSeq" id="XP_018073638.1">
    <property type="nucleotide sequence ID" value="XM_018209105.1"/>
</dbReference>
<dbReference type="PANTHER" id="PTHR43591:SF105">
    <property type="entry name" value="METHYLTRANSFERASE DOMAIN-CONTAINING PROTEIN-RELATED"/>
    <property type="match status" value="1"/>
</dbReference>
<dbReference type="SUPFAM" id="SSF53335">
    <property type="entry name" value="S-adenosyl-L-methionine-dependent methyltransferases"/>
    <property type="match status" value="1"/>
</dbReference>
<evidence type="ECO:0000313" key="2">
    <source>
        <dbReference type="Proteomes" id="UP000070700"/>
    </source>
</evidence>